<evidence type="ECO:0000313" key="3">
    <source>
        <dbReference type="Proteomes" id="UP000236584"/>
    </source>
</evidence>
<dbReference type="EMBL" id="CP026309">
    <property type="protein sequence ID" value="AUV80412.1"/>
    <property type="molecule type" value="Genomic_DNA"/>
</dbReference>
<keyword evidence="3" id="KW-1185">Reference proteome</keyword>
<proteinExistence type="predicted"/>
<dbReference type="NCBIfam" id="NF005553">
    <property type="entry name" value="PRK07217.1"/>
    <property type="match status" value="1"/>
</dbReference>
<keyword evidence="1" id="KW-0238">DNA-binding</keyword>
<dbReference type="KEGG" id="srub:C2R22_01030"/>
<evidence type="ECO:0000313" key="2">
    <source>
        <dbReference type="EMBL" id="AUV80412.1"/>
    </source>
</evidence>
<dbReference type="RefSeq" id="WP_103423920.1">
    <property type="nucleotide sequence ID" value="NZ_CP026309.1"/>
</dbReference>
<dbReference type="GO" id="GO:0000724">
    <property type="term" value="P:double-strand break repair via homologous recombination"/>
    <property type="evidence" value="ECO:0007669"/>
    <property type="project" value="TreeGrafter"/>
</dbReference>
<dbReference type="PANTHER" id="PTHR13356:SF8">
    <property type="entry name" value="REPLICATION PROTEIN A"/>
    <property type="match status" value="1"/>
</dbReference>
<dbReference type="FunFam" id="2.40.50.140:FF:000301">
    <property type="entry name" value="Replication protein A"/>
    <property type="match status" value="1"/>
</dbReference>
<dbReference type="Gene3D" id="2.40.50.140">
    <property type="entry name" value="Nucleic acid-binding proteins"/>
    <property type="match status" value="1"/>
</dbReference>
<dbReference type="GO" id="GO:0003677">
    <property type="term" value="F:DNA binding"/>
    <property type="evidence" value="ECO:0007669"/>
    <property type="project" value="UniProtKB-KW"/>
</dbReference>
<protein>
    <submittedName>
        <fullName evidence="2">Replication factor A</fullName>
    </submittedName>
</protein>
<dbReference type="AlphaFoldDB" id="A0A2I8VES0"/>
<dbReference type="InterPro" id="IPR012340">
    <property type="entry name" value="NA-bd_OB-fold"/>
</dbReference>
<dbReference type="GeneID" id="35590629"/>
<accession>A0A2I8VES0</accession>
<dbReference type="Proteomes" id="UP000236584">
    <property type="component" value="Chromosome"/>
</dbReference>
<dbReference type="GO" id="GO:0010212">
    <property type="term" value="P:response to ionizing radiation"/>
    <property type="evidence" value="ECO:0007669"/>
    <property type="project" value="TreeGrafter"/>
</dbReference>
<evidence type="ECO:0000256" key="1">
    <source>
        <dbReference type="ARBA" id="ARBA00023125"/>
    </source>
</evidence>
<gene>
    <name evidence="2" type="ORF">C2R22_01030</name>
</gene>
<dbReference type="InterPro" id="IPR051231">
    <property type="entry name" value="SOSS-B"/>
</dbReference>
<reference evidence="2 3" key="1">
    <citation type="submission" date="2018-01" db="EMBL/GenBank/DDBJ databases">
        <title>Complete genome sequence of Salinigranum rubrum GX10T, an extremely halophilic archaeon isolated from a marine solar saltern.</title>
        <authorList>
            <person name="Han S."/>
        </authorList>
    </citation>
    <scope>NUCLEOTIDE SEQUENCE [LARGE SCALE GENOMIC DNA]</scope>
    <source>
        <strain evidence="2 3">GX10</strain>
    </source>
</reference>
<organism evidence="2 3">
    <name type="scientific">Salinigranum rubrum</name>
    <dbReference type="NCBI Taxonomy" id="755307"/>
    <lineage>
        <taxon>Archaea</taxon>
        <taxon>Methanobacteriati</taxon>
        <taxon>Methanobacteriota</taxon>
        <taxon>Stenosarchaea group</taxon>
        <taxon>Halobacteria</taxon>
        <taxon>Halobacteriales</taxon>
        <taxon>Haloferacaceae</taxon>
        <taxon>Salinigranum</taxon>
    </lineage>
</organism>
<dbReference type="OrthoDB" id="335252at2157"/>
<name>A0A2I8VES0_9EURY</name>
<dbReference type="PANTHER" id="PTHR13356">
    <property type="entry name" value="OB FOLD NUCLEIC ACID BINDING PROTEIN-RELATED"/>
    <property type="match status" value="1"/>
</dbReference>
<dbReference type="SUPFAM" id="SSF50249">
    <property type="entry name" value="Nucleic acid-binding proteins"/>
    <property type="match status" value="2"/>
</dbReference>
<sequence>MSDLRTHAEEIVSQFSDHLDLTVDEVEERLDNLVNEYRVPVDEARRSVTNSYLDEAGMERDDLGRGGSQEVTLGDIDADEQWVDVTVKLVDLWEPRSDAISQVGLVGDESGTMKFVAFTTSDLPELEEGKSYKLSNVVTDEYQGNFSVKLNRTTTITELDEEVEVGDDSSEAEGALVDIQSGSGLIKRCPEEDCTRVLQNGRCSEHGNVEGEFDLRIKGVLDDGAEVHEVIFGRETTEELTGVTLDEAKQRAMDALDTTVVAEDMRADVLGRYYRVRGPTFGRYLLVDEFEQLSAPAAADASALLSDARSI</sequence>
<dbReference type="CDD" id="cd04491">
    <property type="entry name" value="SoSSB_OBF"/>
    <property type="match status" value="1"/>
</dbReference>